<dbReference type="OrthoDB" id="9792240at2"/>
<dbReference type="CDD" id="cd16936">
    <property type="entry name" value="HATPase_RsbW-like"/>
    <property type="match status" value="1"/>
</dbReference>
<dbReference type="InterPro" id="IPR003594">
    <property type="entry name" value="HATPase_dom"/>
</dbReference>
<keyword evidence="4" id="KW-1185">Reference proteome</keyword>
<protein>
    <submittedName>
        <fullName evidence="3">Serine/threonine-protein kinase RsbW</fullName>
    </submittedName>
</protein>
<evidence type="ECO:0000313" key="3">
    <source>
        <dbReference type="EMBL" id="RSL15634.1"/>
    </source>
</evidence>
<organism evidence="3 4">
    <name type="scientific">Edaphobacter aggregans</name>
    <dbReference type="NCBI Taxonomy" id="570835"/>
    <lineage>
        <taxon>Bacteria</taxon>
        <taxon>Pseudomonadati</taxon>
        <taxon>Acidobacteriota</taxon>
        <taxon>Terriglobia</taxon>
        <taxon>Terriglobales</taxon>
        <taxon>Acidobacteriaceae</taxon>
        <taxon>Edaphobacter</taxon>
    </lineage>
</organism>
<evidence type="ECO:0000313" key="4">
    <source>
        <dbReference type="Proteomes" id="UP000269669"/>
    </source>
</evidence>
<dbReference type="EMBL" id="RSDW01000001">
    <property type="protein sequence ID" value="RSL15634.1"/>
    <property type="molecule type" value="Genomic_DNA"/>
</dbReference>
<feature type="domain" description="Histidine kinase/HSP90-like ATPase" evidence="2">
    <location>
        <begin position="9"/>
        <end position="131"/>
    </location>
</feature>
<dbReference type="RefSeq" id="WP_125484353.1">
    <property type="nucleotide sequence ID" value="NZ_RSDW01000001.1"/>
</dbReference>
<dbReference type="Proteomes" id="UP000269669">
    <property type="component" value="Unassembled WGS sequence"/>
</dbReference>
<dbReference type="AlphaFoldDB" id="A0A428MFJ2"/>
<keyword evidence="3" id="KW-0808">Transferase</keyword>
<sequence>MDFHLKLIVPSDPRFLSIARAAVSEVSAICGLSEELCRGVTLAVDEGLANIIRHAYRNRYDQEIELNCQTDSNRIVFTLLDWGEPPDLARICGQPLDDVSLTGRGTHLMKAIMDEVYYERVPGGNRVRLVKHLSSDKGRIDNDGSVPH</sequence>
<dbReference type="PANTHER" id="PTHR35526:SF3">
    <property type="entry name" value="ANTI-SIGMA-F FACTOR RSBW"/>
    <property type="match status" value="1"/>
</dbReference>
<keyword evidence="3" id="KW-0418">Kinase</keyword>
<reference evidence="3 4" key="1">
    <citation type="submission" date="2018-12" db="EMBL/GenBank/DDBJ databases">
        <title>Sequencing of bacterial isolates from soil warming experiment in Harvard Forest, Massachusetts, USA.</title>
        <authorList>
            <person name="Deangelis K."/>
        </authorList>
    </citation>
    <scope>NUCLEOTIDE SEQUENCE [LARGE SCALE GENOMIC DNA]</scope>
    <source>
        <strain evidence="3 4">EB153</strain>
    </source>
</reference>
<dbReference type="GO" id="GO:0004674">
    <property type="term" value="F:protein serine/threonine kinase activity"/>
    <property type="evidence" value="ECO:0007669"/>
    <property type="project" value="UniProtKB-KW"/>
</dbReference>
<dbReference type="InterPro" id="IPR036890">
    <property type="entry name" value="HATPase_C_sf"/>
</dbReference>
<keyword evidence="1" id="KW-0723">Serine/threonine-protein kinase</keyword>
<dbReference type="Gene3D" id="3.30.565.10">
    <property type="entry name" value="Histidine kinase-like ATPase, C-terminal domain"/>
    <property type="match status" value="1"/>
</dbReference>
<evidence type="ECO:0000256" key="1">
    <source>
        <dbReference type="ARBA" id="ARBA00022527"/>
    </source>
</evidence>
<accession>A0A428MFJ2</accession>
<comment type="caution">
    <text evidence="3">The sequence shown here is derived from an EMBL/GenBank/DDBJ whole genome shotgun (WGS) entry which is preliminary data.</text>
</comment>
<name>A0A428MFJ2_9BACT</name>
<evidence type="ECO:0000259" key="2">
    <source>
        <dbReference type="Pfam" id="PF13581"/>
    </source>
</evidence>
<dbReference type="PANTHER" id="PTHR35526">
    <property type="entry name" value="ANTI-SIGMA-F FACTOR RSBW-RELATED"/>
    <property type="match status" value="1"/>
</dbReference>
<dbReference type="SUPFAM" id="SSF55874">
    <property type="entry name" value="ATPase domain of HSP90 chaperone/DNA topoisomerase II/histidine kinase"/>
    <property type="match status" value="1"/>
</dbReference>
<proteinExistence type="predicted"/>
<dbReference type="Pfam" id="PF13581">
    <property type="entry name" value="HATPase_c_2"/>
    <property type="match status" value="1"/>
</dbReference>
<dbReference type="InterPro" id="IPR050267">
    <property type="entry name" value="Anti-sigma-factor_SerPK"/>
</dbReference>
<gene>
    <name evidence="3" type="ORF">EDE15_1125</name>
</gene>